<gene>
    <name evidence="16" type="ORF">C4K68_18735</name>
</gene>
<comment type="caution">
    <text evidence="16">The sequence shown here is derived from an EMBL/GenBank/DDBJ whole genome shotgun (WGS) entry which is preliminary data.</text>
</comment>
<evidence type="ECO:0000313" key="16">
    <source>
        <dbReference type="EMBL" id="PPC75806.1"/>
    </source>
</evidence>
<organism evidence="16 17">
    <name type="scientific">Proteobacteria bacterium 228</name>
    <dbReference type="NCBI Taxonomy" id="2083153"/>
    <lineage>
        <taxon>Bacteria</taxon>
        <taxon>Pseudomonadati</taxon>
        <taxon>Pseudomonadota</taxon>
    </lineage>
</organism>
<dbReference type="GO" id="GO:0051301">
    <property type="term" value="P:cell division"/>
    <property type="evidence" value="ECO:0007669"/>
    <property type="project" value="UniProtKB-KW"/>
</dbReference>
<dbReference type="Gene3D" id="3.30.70.3040">
    <property type="match status" value="1"/>
</dbReference>
<dbReference type="GO" id="GO:0005886">
    <property type="term" value="C:plasma membrane"/>
    <property type="evidence" value="ECO:0007669"/>
    <property type="project" value="UniProtKB-SubCell"/>
</dbReference>
<keyword evidence="10 12" id="KW-0472">Membrane</keyword>
<keyword evidence="5 12" id="KW-1003">Cell membrane</keyword>
<keyword evidence="8 13" id="KW-0812">Transmembrane</keyword>
<dbReference type="GO" id="GO:0032153">
    <property type="term" value="C:cell division site"/>
    <property type="evidence" value="ECO:0007669"/>
    <property type="project" value="TreeGrafter"/>
</dbReference>
<reference evidence="16 17" key="1">
    <citation type="submission" date="2018-02" db="EMBL/GenBank/DDBJ databases">
        <title>novel marine gammaproteobacteria from coastal saline agro ecosystem.</title>
        <authorList>
            <person name="Krishnan R."/>
            <person name="Ramesh Kumar N."/>
        </authorList>
    </citation>
    <scope>NUCLEOTIDE SEQUENCE [LARGE SCALE GENOMIC DNA]</scope>
    <source>
        <strain evidence="16 17">228</strain>
    </source>
</reference>
<feature type="domain" description="ABC3 transporter permease C-terminal" evidence="14">
    <location>
        <begin position="212"/>
        <end position="334"/>
    </location>
</feature>
<keyword evidence="11 12" id="KW-0131">Cell cycle</keyword>
<dbReference type="Proteomes" id="UP000238196">
    <property type="component" value="Unassembled WGS sequence"/>
</dbReference>
<dbReference type="OrthoDB" id="9813411at2"/>
<evidence type="ECO:0000256" key="1">
    <source>
        <dbReference type="ARBA" id="ARBA00004429"/>
    </source>
</evidence>
<evidence type="ECO:0000256" key="4">
    <source>
        <dbReference type="ARBA" id="ARBA00021907"/>
    </source>
</evidence>
<evidence type="ECO:0000256" key="13">
    <source>
        <dbReference type="SAM" id="Phobius"/>
    </source>
</evidence>
<evidence type="ECO:0000256" key="10">
    <source>
        <dbReference type="ARBA" id="ARBA00023136"/>
    </source>
</evidence>
<dbReference type="InterPro" id="IPR004513">
    <property type="entry name" value="FtsX"/>
</dbReference>
<comment type="subcellular location">
    <subcellularLocation>
        <location evidence="1">Cell inner membrane</location>
        <topology evidence="1">Multi-pass membrane protein</topology>
    </subcellularLocation>
</comment>
<dbReference type="InterPro" id="IPR040690">
    <property type="entry name" value="FtsX_ECD"/>
</dbReference>
<evidence type="ECO:0000259" key="15">
    <source>
        <dbReference type="Pfam" id="PF18075"/>
    </source>
</evidence>
<dbReference type="InterPro" id="IPR047590">
    <property type="entry name" value="FtsX_proteobact-type"/>
</dbReference>
<feature type="transmembrane region" description="Helical" evidence="13">
    <location>
        <begin position="208"/>
        <end position="228"/>
    </location>
</feature>
<evidence type="ECO:0000259" key="14">
    <source>
        <dbReference type="Pfam" id="PF02687"/>
    </source>
</evidence>
<protein>
    <recommendedName>
        <fullName evidence="4 12">Cell division protein FtsX</fullName>
    </recommendedName>
</protein>
<comment type="subunit">
    <text evidence="3">Forms a membrane-associated complex with FtsE.</text>
</comment>
<comment type="similarity">
    <text evidence="2 12">Belongs to the ABC-4 integral membrane protein family. FtsX subfamily.</text>
</comment>
<dbReference type="PANTHER" id="PTHR47755:SF1">
    <property type="entry name" value="CELL DIVISION PROTEIN FTSX"/>
    <property type="match status" value="1"/>
</dbReference>
<dbReference type="NCBIfam" id="TIGR00439">
    <property type="entry name" value="FtsX_Gneg"/>
    <property type="match status" value="1"/>
</dbReference>
<dbReference type="AlphaFoldDB" id="A0A2S5KND4"/>
<evidence type="ECO:0000256" key="9">
    <source>
        <dbReference type="ARBA" id="ARBA00022989"/>
    </source>
</evidence>
<dbReference type="Pfam" id="PF18075">
    <property type="entry name" value="FtsX_ECD"/>
    <property type="match status" value="1"/>
</dbReference>
<evidence type="ECO:0000313" key="17">
    <source>
        <dbReference type="Proteomes" id="UP000238196"/>
    </source>
</evidence>
<feature type="transmembrane region" description="Helical" evidence="13">
    <location>
        <begin position="306"/>
        <end position="326"/>
    </location>
</feature>
<feature type="domain" description="FtsX extracellular" evidence="15">
    <location>
        <begin position="95"/>
        <end position="187"/>
    </location>
</feature>
<evidence type="ECO:0000256" key="8">
    <source>
        <dbReference type="ARBA" id="ARBA00022692"/>
    </source>
</evidence>
<keyword evidence="7 12" id="KW-0132">Cell division</keyword>
<dbReference type="PANTHER" id="PTHR47755">
    <property type="entry name" value="CELL DIVISION PROTEIN FTSX"/>
    <property type="match status" value="1"/>
</dbReference>
<comment type="function">
    <text evidence="12">Part of the ABC transporter FtsEX involved in cellular division.</text>
</comment>
<evidence type="ECO:0000256" key="2">
    <source>
        <dbReference type="ARBA" id="ARBA00007379"/>
    </source>
</evidence>
<keyword evidence="9 13" id="KW-1133">Transmembrane helix</keyword>
<dbReference type="PIRSF" id="PIRSF003097">
    <property type="entry name" value="FtsX"/>
    <property type="match status" value="1"/>
</dbReference>
<proteinExistence type="inferred from homology"/>
<evidence type="ECO:0000256" key="5">
    <source>
        <dbReference type="ARBA" id="ARBA00022475"/>
    </source>
</evidence>
<accession>A0A2S5KND4</accession>
<dbReference type="Pfam" id="PF02687">
    <property type="entry name" value="FtsX"/>
    <property type="match status" value="1"/>
</dbReference>
<sequence>MRNSETRQRQRPTADTRRATAGAVSHRVHWLDRLRAWGRHHRQEAGISLGKLLRQPFASMMTLLVIAIALALPALLYVVLNNVSQLSGEVGQSTRISVYLKDSVEEAEGESLAFELSRDATWHDVRYISKEQALKEFQALSGLKDVLAGLDENPLPAAIVLEPSRQLGPLEAQQQLSKLQALPEVEQAELDLQWVQRLHAILDIAKRVVVALSGLFGVAVLLVVGNTIRLAIESRREEIVVIKLVGGTDAYVRRPFLYTGLWFGLYGGLLAWGLVSMALFWLEQPVTALGSLYQSSFVLAGLDAEATLILISGAVLLGILGAWLAVGRHLTAIQPT</sequence>
<keyword evidence="6 12" id="KW-0997">Cell inner membrane</keyword>
<feature type="transmembrane region" description="Helical" evidence="13">
    <location>
        <begin position="261"/>
        <end position="282"/>
    </location>
</feature>
<evidence type="ECO:0000256" key="11">
    <source>
        <dbReference type="ARBA" id="ARBA00023306"/>
    </source>
</evidence>
<evidence type="ECO:0000256" key="3">
    <source>
        <dbReference type="ARBA" id="ARBA00011160"/>
    </source>
</evidence>
<evidence type="ECO:0000256" key="12">
    <source>
        <dbReference type="PIRNR" id="PIRNR003097"/>
    </source>
</evidence>
<evidence type="ECO:0000256" key="6">
    <source>
        <dbReference type="ARBA" id="ARBA00022519"/>
    </source>
</evidence>
<dbReference type="EMBL" id="PRLP01000068">
    <property type="protein sequence ID" value="PPC75806.1"/>
    <property type="molecule type" value="Genomic_DNA"/>
</dbReference>
<evidence type="ECO:0000256" key="7">
    <source>
        <dbReference type="ARBA" id="ARBA00022618"/>
    </source>
</evidence>
<name>A0A2S5KND4_9PROT</name>
<feature type="transmembrane region" description="Helical" evidence="13">
    <location>
        <begin position="57"/>
        <end position="80"/>
    </location>
</feature>
<dbReference type="InterPro" id="IPR003838">
    <property type="entry name" value="ABC3_permease_C"/>
</dbReference>